<dbReference type="OrthoDB" id="9802896at2"/>
<dbReference type="KEGG" id="sphk:SKP52_18740"/>
<dbReference type="InterPro" id="IPR005770">
    <property type="entry name" value="PhnD"/>
</dbReference>
<dbReference type="Pfam" id="PF12974">
    <property type="entry name" value="Phosphonate-bd"/>
    <property type="match status" value="1"/>
</dbReference>
<proteinExistence type="inferred from homology"/>
<keyword evidence="2" id="KW-0732">Signal</keyword>
<reference evidence="3 4" key="1">
    <citation type="journal article" date="2015" name="Int. J. Syst. Evol. Microbiol.">
        <title>Description of Sphingopyxis fribergensis sp. nov. - a soil bacterium with the ability to degrade styrene and phenylacetic acid.</title>
        <authorList>
            <person name="Oelschlagel M."/>
            <person name="Ruckert C."/>
            <person name="Kalinowski J."/>
            <person name="Schmidt G."/>
            <person name="Schlomann M."/>
            <person name="Tischler D."/>
        </authorList>
    </citation>
    <scope>NUCLEOTIDE SEQUENCE [LARGE SCALE GENOMIC DNA]</scope>
    <source>
        <strain evidence="3 4">Kp5.2</strain>
    </source>
</reference>
<evidence type="ECO:0000313" key="4">
    <source>
        <dbReference type="Proteomes" id="UP000030907"/>
    </source>
</evidence>
<dbReference type="NCBIfam" id="TIGR01098">
    <property type="entry name" value="3A0109s03R"/>
    <property type="match status" value="1"/>
</dbReference>
<keyword evidence="4" id="KW-1185">Reference proteome</keyword>
<dbReference type="HOGENOM" id="CLU_051472_6_4_5"/>
<protein>
    <submittedName>
        <fullName evidence="3">Phosphate/phosphite/phosphonate ABC transporter periplasmic binding family protein 1</fullName>
    </submittedName>
</protein>
<evidence type="ECO:0000313" key="3">
    <source>
        <dbReference type="EMBL" id="AJA10618.1"/>
    </source>
</evidence>
<dbReference type="CDD" id="cd01071">
    <property type="entry name" value="PBP2_PhnD_like"/>
    <property type="match status" value="1"/>
</dbReference>
<sequence>MRQWIIAGVLAALCVAGTAWLALSPRPTPPPPLRVLLIPADGGTESGTLADYRPIFDAVARRTGLSFDLKVAQSYGGVVEAMCNNAADIAFVGSVTYLQAQKRGCAELLAVAVKSGRSVYYSGLFVRGDSPVRSIDDLRGKRIAFGDVNSTSAFIFPVAMLLDAGIDPVRDLSAVRMTGTHANSLAALINGQVDAAALSFDSYDKAVRANVPRARDLRVIARSEPIPYPPLAANMRLAPALRSRLRDAFEKIDRTPGITPEMIRGYGGARVDGYVGHVPADHFFPATRKMAQVTPALKGEMLRKSAERAVR</sequence>
<evidence type="ECO:0000256" key="1">
    <source>
        <dbReference type="ARBA" id="ARBA00007162"/>
    </source>
</evidence>
<gene>
    <name evidence="3" type="ORF">SKP52_18740</name>
</gene>
<dbReference type="Proteomes" id="UP000030907">
    <property type="component" value="Chromosome"/>
</dbReference>
<accession>A0A0A7PN49</accession>
<dbReference type="RefSeq" id="WP_039577275.1">
    <property type="nucleotide sequence ID" value="NZ_CP009122.1"/>
</dbReference>
<dbReference type="Gene3D" id="3.40.190.10">
    <property type="entry name" value="Periplasmic binding protein-like II"/>
    <property type="match status" value="2"/>
</dbReference>
<name>A0A0A7PN49_9SPHN</name>
<comment type="similarity">
    <text evidence="1">Belongs to the phosphate/phosphite/phosphonate binding protein family.</text>
</comment>
<evidence type="ECO:0000256" key="2">
    <source>
        <dbReference type="ARBA" id="ARBA00022729"/>
    </source>
</evidence>
<dbReference type="PANTHER" id="PTHR35841">
    <property type="entry name" value="PHOSPHONATES-BINDING PERIPLASMIC PROTEIN"/>
    <property type="match status" value="1"/>
</dbReference>
<dbReference type="PANTHER" id="PTHR35841:SF1">
    <property type="entry name" value="PHOSPHONATES-BINDING PERIPLASMIC PROTEIN"/>
    <property type="match status" value="1"/>
</dbReference>
<dbReference type="GO" id="GO:0043190">
    <property type="term" value="C:ATP-binding cassette (ABC) transporter complex"/>
    <property type="evidence" value="ECO:0007669"/>
    <property type="project" value="InterPro"/>
</dbReference>
<organism evidence="3 4">
    <name type="scientific">Sphingopyxis fribergensis</name>
    <dbReference type="NCBI Taxonomy" id="1515612"/>
    <lineage>
        <taxon>Bacteria</taxon>
        <taxon>Pseudomonadati</taxon>
        <taxon>Pseudomonadota</taxon>
        <taxon>Alphaproteobacteria</taxon>
        <taxon>Sphingomonadales</taxon>
        <taxon>Sphingomonadaceae</taxon>
        <taxon>Sphingopyxis</taxon>
    </lineage>
</organism>
<dbReference type="AlphaFoldDB" id="A0A0A7PN49"/>
<dbReference type="STRING" id="1515612.SKP52_18740"/>
<dbReference type="GO" id="GO:0055085">
    <property type="term" value="P:transmembrane transport"/>
    <property type="evidence" value="ECO:0007669"/>
    <property type="project" value="InterPro"/>
</dbReference>
<dbReference type="EMBL" id="CP009122">
    <property type="protein sequence ID" value="AJA10618.1"/>
    <property type="molecule type" value="Genomic_DNA"/>
</dbReference>
<dbReference type="SUPFAM" id="SSF53850">
    <property type="entry name" value="Periplasmic binding protein-like II"/>
    <property type="match status" value="1"/>
</dbReference>